<protein>
    <submittedName>
        <fullName evidence="2">Twin-arginine translocation pathway signal protein</fullName>
    </submittedName>
</protein>
<dbReference type="Gene3D" id="3.90.1170.50">
    <property type="entry name" value="Aldehyde oxidase/xanthine dehydrogenase, a/b hammerhead"/>
    <property type="match status" value="1"/>
</dbReference>
<name>A0A4Q0Y1R5_9BACT</name>
<reference evidence="2 3" key="1">
    <citation type="submission" date="2017-10" db="EMBL/GenBank/DDBJ databases">
        <title>Genomics of the genus Arcobacter.</title>
        <authorList>
            <person name="Perez-Cataluna A."/>
            <person name="Figueras M.J."/>
        </authorList>
    </citation>
    <scope>NUCLEOTIDE SEQUENCE [LARGE SCALE GENOMIC DNA]</scope>
    <source>
        <strain evidence="2 3">DSM 24636</strain>
    </source>
</reference>
<dbReference type="SMART" id="SM01008">
    <property type="entry name" value="Ald_Xan_dh_C"/>
    <property type="match status" value="1"/>
</dbReference>
<dbReference type="RefSeq" id="WP_129082194.1">
    <property type="nucleotide sequence ID" value="NZ_CP041070.1"/>
</dbReference>
<dbReference type="GO" id="GO:0016491">
    <property type="term" value="F:oxidoreductase activity"/>
    <property type="evidence" value="ECO:0007669"/>
    <property type="project" value="InterPro"/>
</dbReference>
<dbReference type="InterPro" id="IPR046867">
    <property type="entry name" value="AldOxase/xan_DH_MoCoBD2"/>
</dbReference>
<proteinExistence type="predicted"/>
<dbReference type="InterPro" id="IPR052516">
    <property type="entry name" value="N-heterocyclic_Hydroxylase"/>
</dbReference>
<sequence length="711" mass="79219">MKRRDFLKITSAVSAAYVIGFYIPIKSRASETKKDEKALQPNAFVEITPDNNINFIVGQVEMGQGTYTTLAMCIAEELNVDWKNINIVPAKIAPVYYSVFGPLMITGGSSSVFSKQLEMRKIGAAVNEMLIKAATKKWKVRAYDVYTKDSKVFNKKTKESFKFGDLVNDLSSMKVPTNPKIKELKDCKFVGKPHSRHPKEMWEKVTGKAEFGIDVRVPNMKYAAVYHPTIFGAKVKSYDASKALKKDGVIKVKQIPSGIAVIAEHWWIAKQALFDIDVVWDKDEFKNTSDKELNEQYSKAMQKNGALMRKNGDSKKAFETAEKTIEAEYDFPFLAHAPMEPLGVVVHHEKNKATVWSSSQSQTMALKAISKVLSVKGENITYNTPYLGGAFGRRGTINLDFILDGAYVSKDEDFPIMTLWTREDDIKMGNYRPKYKNKVKVALDKHGDITAFDAKVASQSIFKGSPFAAFGFKNGVDGAQKEGLIDHPYDIDNHDMQAFTMDSPIPVLWWRSVGHTQSSPTVEGIVDEAAFAAGVDPIEYRINMLKDHRFINILKDVAKKANWEKRKKEKNVGYGVAIHESFGTISAQIAKVRVTKDDFKVEKVWASVDCGFAFNPQNVKNQIAGSINFGIAALKYSEITINNGEATQNNFYDYKVSRISDAPEIEVNIINSGEKIGGIGEPGVPPILAAVPNALFDATGKRYHSMPIKIG</sequence>
<dbReference type="Proteomes" id="UP000290191">
    <property type="component" value="Unassembled WGS sequence"/>
</dbReference>
<dbReference type="InterPro" id="IPR000674">
    <property type="entry name" value="Ald_Oxase/Xan_DH_a/b"/>
</dbReference>
<evidence type="ECO:0000313" key="2">
    <source>
        <dbReference type="EMBL" id="RXJ62569.1"/>
    </source>
</evidence>
<feature type="domain" description="Aldehyde oxidase/xanthine dehydrogenase a/b hammerhead" evidence="1">
    <location>
        <begin position="206"/>
        <end position="284"/>
    </location>
</feature>
<dbReference type="InterPro" id="IPR012368">
    <property type="entry name" value="OxRdtase_Mopterin-bd_su_IorB"/>
</dbReference>
<keyword evidence="3" id="KW-1185">Reference proteome</keyword>
<comment type="caution">
    <text evidence="2">The sequence shown here is derived from an EMBL/GenBank/DDBJ whole genome shotgun (WGS) entry which is preliminary data.</text>
</comment>
<evidence type="ECO:0000259" key="1">
    <source>
        <dbReference type="SMART" id="SM01008"/>
    </source>
</evidence>
<dbReference type="InterPro" id="IPR008274">
    <property type="entry name" value="AldOxase/xan_DH_MoCoBD1"/>
</dbReference>
<dbReference type="InterPro" id="IPR037165">
    <property type="entry name" value="AldOxase/xan_DH_Mopterin-bd_sf"/>
</dbReference>
<evidence type="ECO:0000313" key="3">
    <source>
        <dbReference type="Proteomes" id="UP000290191"/>
    </source>
</evidence>
<gene>
    <name evidence="2" type="ORF">CRV06_08870</name>
</gene>
<dbReference type="Pfam" id="PF20256">
    <property type="entry name" value="MoCoBD_2"/>
    <property type="match status" value="2"/>
</dbReference>
<accession>A0A4Q0Y1R5</accession>
<dbReference type="AlphaFoldDB" id="A0A4Q0Y1R5"/>
<dbReference type="PIRSF" id="PIRSF036389">
    <property type="entry name" value="IOR_B"/>
    <property type="match status" value="1"/>
</dbReference>
<dbReference type="OrthoDB" id="9767994at2"/>
<dbReference type="Gene3D" id="3.30.365.10">
    <property type="entry name" value="Aldehyde oxidase/xanthine dehydrogenase, molybdopterin binding domain"/>
    <property type="match status" value="4"/>
</dbReference>
<dbReference type="EMBL" id="PDKO01000007">
    <property type="protein sequence ID" value="RXJ62569.1"/>
    <property type="molecule type" value="Genomic_DNA"/>
</dbReference>
<organism evidence="2 3">
    <name type="scientific">Halarcobacter anaerophilus</name>
    <dbReference type="NCBI Taxonomy" id="877500"/>
    <lineage>
        <taxon>Bacteria</taxon>
        <taxon>Pseudomonadati</taxon>
        <taxon>Campylobacterota</taxon>
        <taxon>Epsilonproteobacteria</taxon>
        <taxon>Campylobacterales</taxon>
        <taxon>Arcobacteraceae</taxon>
        <taxon>Halarcobacter</taxon>
    </lineage>
</organism>
<dbReference type="PANTHER" id="PTHR47495:SF2">
    <property type="entry name" value="ALDEHYDE DEHYDROGENASE"/>
    <property type="match status" value="1"/>
</dbReference>
<dbReference type="PANTHER" id="PTHR47495">
    <property type="entry name" value="ALDEHYDE DEHYDROGENASE"/>
    <property type="match status" value="1"/>
</dbReference>
<dbReference type="SUPFAM" id="SSF56003">
    <property type="entry name" value="Molybdenum cofactor-binding domain"/>
    <property type="match status" value="2"/>
</dbReference>
<dbReference type="Pfam" id="PF02738">
    <property type="entry name" value="MoCoBD_1"/>
    <property type="match status" value="1"/>
</dbReference>